<dbReference type="InterPro" id="IPR015915">
    <property type="entry name" value="Kelch-typ_b-propeller"/>
</dbReference>
<dbReference type="PANTHER" id="PTHR31672:SF13">
    <property type="entry name" value="F-BOX PROTEIN CPR30-LIKE"/>
    <property type="match status" value="1"/>
</dbReference>
<dbReference type="Pfam" id="PF12937">
    <property type="entry name" value="F-box-like"/>
    <property type="match status" value="1"/>
</dbReference>
<gene>
    <name evidence="2" type="ORF">U9M48_012161</name>
</gene>
<dbReference type="SMART" id="SM00256">
    <property type="entry name" value="FBOX"/>
    <property type="match status" value="1"/>
</dbReference>
<dbReference type="InterPro" id="IPR011043">
    <property type="entry name" value="Gal_Oxase/kelch_b-propeller"/>
</dbReference>
<accession>A0AAQ3SX97</accession>
<keyword evidence="3" id="KW-1185">Reference proteome</keyword>
<dbReference type="InterPro" id="IPR036047">
    <property type="entry name" value="F-box-like_dom_sf"/>
</dbReference>
<dbReference type="InterPro" id="IPR001810">
    <property type="entry name" value="F-box_dom"/>
</dbReference>
<evidence type="ECO:0000259" key="1">
    <source>
        <dbReference type="SMART" id="SM00256"/>
    </source>
</evidence>
<dbReference type="InterPro" id="IPR050796">
    <property type="entry name" value="SCF_F-box_component"/>
</dbReference>
<dbReference type="InterPro" id="IPR017451">
    <property type="entry name" value="F-box-assoc_interact_dom"/>
</dbReference>
<dbReference type="Gene3D" id="2.120.10.80">
    <property type="entry name" value="Kelch-type beta propeller"/>
    <property type="match status" value="1"/>
</dbReference>
<dbReference type="AlphaFoldDB" id="A0AAQ3SX97"/>
<dbReference type="Proteomes" id="UP001341281">
    <property type="component" value="Chromosome 03"/>
</dbReference>
<dbReference type="SUPFAM" id="SSF50965">
    <property type="entry name" value="Galactose oxidase, central domain"/>
    <property type="match status" value="1"/>
</dbReference>
<reference evidence="2 3" key="1">
    <citation type="submission" date="2024-02" db="EMBL/GenBank/DDBJ databases">
        <title>High-quality chromosome-scale genome assembly of Pensacola bahiagrass (Paspalum notatum Flugge var. saurae).</title>
        <authorList>
            <person name="Vega J.M."/>
            <person name="Podio M."/>
            <person name="Orjuela J."/>
            <person name="Siena L.A."/>
            <person name="Pessino S.C."/>
            <person name="Combes M.C."/>
            <person name="Mariac C."/>
            <person name="Albertini E."/>
            <person name="Pupilli F."/>
            <person name="Ortiz J.P.A."/>
            <person name="Leblanc O."/>
        </authorList>
    </citation>
    <scope>NUCLEOTIDE SEQUENCE [LARGE SCALE GENOMIC DNA]</scope>
    <source>
        <strain evidence="2">R1</strain>
        <tissue evidence="2">Leaf</tissue>
    </source>
</reference>
<name>A0AAQ3SX97_PASNO</name>
<sequence length="500" mass="54102">MARSNCSSTLCIYTRWFQIRSNWGHIVVSSRPATAVVFVYGSISESACMGNLLPTRRASNGVNSRSSSSNNGGGLPHDVLFEILLRVPSAKQLCRLRAVSRSWRAVLSDPRFAAAHGARHPDPHFAVSVRGILAEEAGVLILDASSGRVVDRAASCAGPSYPRNPPMRAHRGRVLIVGTDDWDDQRRRRRRRLRVLDPATGAVSLLPHHGDDDETFSFFVLGWAAAAASASTGPKGGVSGDRGYYKVLSITDDGGGHGAGVQMSCKVLTLGAGVWREAQKPPAALRNEHACVAAVAGGVVYILARRTRVHEADGIAAFDLETEQWRPAGLLRGPRTSNALSSLTTNTDGRLVAVAGSFSVSGASSVDLWLLVGGGGGEREAVWRKMCTVPMEVERTRPRWTFLVDEEHMVAEPKPLWVLNGGKVAVLVWSPKTVRGRRVAAGSSATGMVTRPNWVLRVYDPRSNCFQDLARRFWYSTDVAVGVYSKNNLLRVQGVRSGLF</sequence>
<dbReference type="PANTHER" id="PTHR31672">
    <property type="entry name" value="BNACNNG10540D PROTEIN"/>
    <property type="match status" value="1"/>
</dbReference>
<evidence type="ECO:0000313" key="2">
    <source>
        <dbReference type="EMBL" id="WVZ62405.1"/>
    </source>
</evidence>
<protein>
    <recommendedName>
        <fullName evidence="1">F-box domain-containing protein</fullName>
    </recommendedName>
</protein>
<proteinExistence type="predicted"/>
<dbReference type="Gene3D" id="1.20.1280.50">
    <property type="match status" value="1"/>
</dbReference>
<dbReference type="SUPFAM" id="SSF81383">
    <property type="entry name" value="F-box domain"/>
    <property type="match status" value="1"/>
</dbReference>
<dbReference type="CDD" id="cd22157">
    <property type="entry name" value="F-box_AtFBW1-like"/>
    <property type="match status" value="1"/>
</dbReference>
<organism evidence="2 3">
    <name type="scientific">Paspalum notatum var. saurae</name>
    <dbReference type="NCBI Taxonomy" id="547442"/>
    <lineage>
        <taxon>Eukaryota</taxon>
        <taxon>Viridiplantae</taxon>
        <taxon>Streptophyta</taxon>
        <taxon>Embryophyta</taxon>
        <taxon>Tracheophyta</taxon>
        <taxon>Spermatophyta</taxon>
        <taxon>Magnoliopsida</taxon>
        <taxon>Liliopsida</taxon>
        <taxon>Poales</taxon>
        <taxon>Poaceae</taxon>
        <taxon>PACMAD clade</taxon>
        <taxon>Panicoideae</taxon>
        <taxon>Andropogonodae</taxon>
        <taxon>Paspaleae</taxon>
        <taxon>Paspalinae</taxon>
        <taxon>Paspalum</taxon>
    </lineage>
</organism>
<dbReference type="EMBL" id="CP144747">
    <property type="protein sequence ID" value="WVZ62405.1"/>
    <property type="molecule type" value="Genomic_DNA"/>
</dbReference>
<feature type="domain" description="F-box" evidence="1">
    <location>
        <begin position="75"/>
        <end position="116"/>
    </location>
</feature>
<dbReference type="NCBIfam" id="TIGR01640">
    <property type="entry name" value="F_box_assoc_1"/>
    <property type="match status" value="1"/>
</dbReference>
<evidence type="ECO:0000313" key="3">
    <source>
        <dbReference type="Proteomes" id="UP001341281"/>
    </source>
</evidence>